<reference evidence="2 3" key="1">
    <citation type="submission" date="2019-02" db="EMBL/GenBank/DDBJ databases">
        <title>Genomic Encyclopedia of Archaeal and Bacterial Type Strains, Phase II (KMG-II): from individual species to whole genera.</title>
        <authorList>
            <person name="Goeker M."/>
        </authorList>
    </citation>
    <scope>NUCLEOTIDE SEQUENCE [LARGE SCALE GENOMIC DNA]</scope>
    <source>
        <strain evidence="2 3">DSM 21411</strain>
    </source>
</reference>
<sequence length="364" mass="42320">MKNLDKFHFPGICYIYRNFEQDFMQQISWLADIGHLYGMEIKQDQIRPFGDGHIHQTYLVDLGEEKFILQRFNYQVFQYPERISHNHGILIREIDQAKLPFLLPLPIPNKQGDLFSLIDGNYFRLAPFVKGKCVNEVTSPHQAYLAAKAFAAFIVAGIHIQASKLQESIPSFHDLQLRYQQLLQAINTTKRKVGGELKDLVDFYLDQQDLVEEYLLWKKKLPLRMTHSDTKINNLIYADDFSKVNAVIDLDTIMAGYVYYDFGDLVRTVACTEGESSQNWKNIHVDKAKYAALLQGFQEVGEGIFTTEEIQSLPYGGQMMTCIMGFRFLTDYLNGNIYYTIHYEEQNFHRAKNQMFLLKALQDM</sequence>
<dbReference type="Gene3D" id="3.90.1200.10">
    <property type="match status" value="1"/>
</dbReference>
<gene>
    <name evidence="2" type="ORF">BC751_1034</name>
</gene>
<keyword evidence="2" id="KW-0808">Transferase</keyword>
<name>A0A4Q7P684_9BACT</name>
<comment type="caution">
    <text evidence="2">The sequence shown here is derived from an EMBL/GenBank/DDBJ whole genome shotgun (WGS) entry which is preliminary data.</text>
</comment>
<dbReference type="PANTHER" id="PTHR21064">
    <property type="entry name" value="AMINOGLYCOSIDE PHOSPHOTRANSFERASE DOMAIN-CONTAINING PROTEIN-RELATED"/>
    <property type="match status" value="1"/>
</dbReference>
<dbReference type="InterPro" id="IPR050249">
    <property type="entry name" value="Pseudomonas-type_ThrB"/>
</dbReference>
<evidence type="ECO:0000313" key="3">
    <source>
        <dbReference type="Proteomes" id="UP000292209"/>
    </source>
</evidence>
<proteinExistence type="predicted"/>
<keyword evidence="2" id="KW-0418">Kinase</keyword>
<evidence type="ECO:0000259" key="1">
    <source>
        <dbReference type="Pfam" id="PF01636"/>
    </source>
</evidence>
<evidence type="ECO:0000313" key="2">
    <source>
        <dbReference type="EMBL" id="RZS95501.1"/>
    </source>
</evidence>
<dbReference type="RefSeq" id="WP_242617374.1">
    <property type="nucleotide sequence ID" value="NZ_SGXG01000001.1"/>
</dbReference>
<dbReference type="Pfam" id="PF01636">
    <property type="entry name" value="APH"/>
    <property type="match status" value="1"/>
</dbReference>
<dbReference type="Proteomes" id="UP000292209">
    <property type="component" value="Unassembled WGS sequence"/>
</dbReference>
<keyword evidence="3" id="KW-1185">Reference proteome</keyword>
<dbReference type="AlphaFoldDB" id="A0A4Q7P684"/>
<dbReference type="PANTHER" id="PTHR21064:SF5">
    <property type="entry name" value="SLR1880 PROTEIN"/>
    <property type="match status" value="1"/>
</dbReference>
<dbReference type="SUPFAM" id="SSF56112">
    <property type="entry name" value="Protein kinase-like (PK-like)"/>
    <property type="match status" value="1"/>
</dbReference>
<accession>A0A4Q7P684</accession>
<dbReference type="InterPro" id="IPR011009">
    <property type="entry name" value="Kinase-like_dom_sf"/>
</dbReference>
<dbReference type="EMBL" id="SGXG01000001">
    <property type="protein sequence ID" value="RZS95501.1"/>
    <property type="molecule type" value="Genomic_DNA"/>
</dbReference>
<protein>
    <submittedName>
        <fullName evidence="2">Ser/Thr protein kinase RdoA (MazF antagonist)</fullName>
    </submittedName>
</protein>
<organism evidence="2 3">
    <name type="scientific">Cecembia calidifontis</name>
    <dbReference type="NCBI Taxonomy" id="1187080"/>
    <lineage>
        <taxon>Bacteria</taxon>
        <taxon>Pseudomonadati</taxon>
        <taxon>Bacteroidota</taxon>
        <taxon>Cytophagia</taxon>
        <taxon>Cytophagales</taxon>
        <taxon>Cyclobacteriaceae</taxon>
        <taxon>Cecembia</taxon>
    </lineage>
</organism>
<feature type="domain" description="Aminoglycoside phosphotransferase" evidence="1">
    <location>
        <begin position="46"/>
        <end position="275"/>
    </location>
</feature>
<dbReference type="GO" id="GO:0016301">
    <property type="term" value="F:kinase activity"/>
    <property type="evidence" value="ECO:0007669"/>
    <property type="project" value="UniProtKB-KW"/>
</dbReference>
<dbReference type="InterPro" id="IPR002575">
    <property type="entry name" value="Aminoglycoside_PTrfase"/>
</dbReference>